<dbReference type="PROSITE" id="PS51375">
    <property type="entry name" value="PPR"/>
    <property type="match status" value="1"/>
</dbReference>
<protein>
    <recommendedName>
        <fullName evidence="5">Pentatricopeptide repeat-containing protein</fullName>
    </recommendedName>
</protein>
<evidence type="ECO:0000313" key="3">
    <source>
        <dbReference type="EMBL" id="KAK6773871.1"/>
    </source>
</evidence>
<dbReference type="EMBL" id="JBANQN010000012">
    <property type="protein sequence ID" value="KAK6773871.1"/>
    <property type="molecule type" value="Genomic_DNA"/>
</dbReference>
<keyword evidence="1" id="KW-0677">Repeat</keyword>
<dbReference type="Proteomes" id="UP001371456">
    <property type="component" value="Unassembled WGS sequence"/>
</dbReference>
<dbReference type="InterPro" id="IPR011990">
    <property type="entry name" value="TPR-like_helical_dom_sf"/>
</dbReference>
<dbReference type="AlphaFoldDB" id="A0AAN8SXG4"/>
<sequence length="153" mass="17237">MIQEEINLNGVTISSAVPACSQLTLLDVGKQIHCYVLKNGDLIGNSFVDSSLVDMYCNCQQVESGHRVFYNALKRSIGIWNAMLAGYTQNGFFTKALMLFIEMMEFSGLSPNPTTVASIFLVWVHCEAFTLKEVIHGYVLNWDFQMKNTLKMH</sequence>
<dbReference type="GO" id="GO:0003723">
    <property type="term" value="F:RNA binding"/>
    <property type="evidence" value="ECO:0007669"/>
    <property type="project" value="InterPro"/>
</dbReference>
<organism evidence="3 4">
    <name type="scientific">Solanum bulbocastanum</name>
    <name type="common">Wild potato</name>
    <dbReference type="NCBI Taxonomy" id="147425"/>
    <lineage>
        <taxon>Eukaryota</taxon>
        <taxon>Viridiplantae</taxon>
        <taxon>Streptophyta</taxon>
        <taxon>Embryophyta</taxon>
        <taxon>Tracheophyta</taxon>
        <taxon>Spermatophyta</taxon>
        <taxon>Magnoliopsida</taxon>
        <taxon>eudicotyledons</taxon>
        <taxon>Gunneridae</taxon>
        <taxon>Pentapetalae</taxon>
        <taxon>asterids</taxon>
        <taxon>lamiids</taxon>
        <taxon>Solanales</taxon>
        <taxon>Solanaceae</taxon>
        <taxon>Solanoideae</taxon>
        <taxon>Solaneae</taxon>
        <taxon>Solanum</taxon>
    </lineage>
</organism>
<dbReference type="InterPro" id="IPR046960">
    <property type="entry name" value="PPR_At4g14850-like_plant"/>
</dbReference>
<evidence type="ECO:0000256" key="1">
    <source>
        <dbReference type="ARBA" id="ARBA00022737"/>
    </source>
</evidence>
<accession>A0AAN8SXG4</accession>
<comment type="caution">
    <text evidence="3">The sequence shown here is derived from an EMBL/GenBank/DDBJ whole genome shotgun (WGS) entry which is preliminary data.</text>
</comment>
<evidence type="ECO:0000313" key="4">
    <source>
        <dbReference type="Proteomes" id="UP001371456"/>
    </source>
</evidence>
<evidence type="ECO:0000256" key="2">
    <source>
        <dbReference type="PROSITE-ProRule" id="PRU00708"/>
    </source>
</evidence>
<evidence type="ECO:0008006" key="5">
    <source>
        <dbReference type="Google" id="ProtNLM"/>
    </source>
</evidence>
<keyword evidence="4" id="KW-1185">Reference proteome</keyword>
<dbReference type="GO" id="GO:0009451">
    <property type="term" value="P:RNA modification"/>
    <property type="evidence" value="ECO:0007669"/>
    <property type="project" value="InterPro"/>
</dbReference>
<dbReference type="PANTHER" id="PTHR47926">
    <property type="entry name" value="PENTATRICOPEPTIDE REPEAT-CONTAINING PROTEIN"/>
    <property type="match status" value="1"/>
</dbReference>
<feature type="repeat" description="PPR" evidence="2">
    <location>
        <begin position="76"/>
        <end position="111"/>
    </location>
</feature>
<dbReference type="Pfam" id="PF01535">
    <property type="entry name" value="PPR"/>
    <property type="match status" value="1"/>
</dbReference>
<dbReference type="Gene3D" id="1.25.40.10">
    <property type="entry name" value="Tetratricopeptide repeat domain"/>
    <property type="match status" value="1"/>
</dbReference>
<dbReference type="NCBIfam" id="TIGR00756">
    <property type="entry name" value="PPR"/>
    <property type="match status" value="1"/>
</dbReference>
<proteinExistence type="predicted"/>
<gene>
    <name evidence="3" type="ORF">RDI58_029110</name>
</gene>
<dbReference type="InterPro" id="IPR002885">
    <property type="entry name" value="PPR_rpt"/>
</dbReference>
<reference evidence="3 4" key="1">
    <citation type="submission" date="2024-02" db="EMBL/GenBank/DDBJ databases">
        <title>de novo genome assembly of Solanum bulbocastanum strain 11H21.</title>
        <authorList>
            <person name="Hosaka A.J."/>
        </authorList>
    </citation>
    <scope>NUCLEOTIDE SEQUENCE [LARGE SCALE GENOMIC DNA]</scope>
    <source>
        <tissue evidence="3">Young leaves</tissue>
    </source>
</reference>
<name>A0AAN8SXG4_SOLBU</name>